<evidence type="ECO:0000259" key="2">
    <source>
        <dbReference type="Pfam" id="PF18557"/>
    </source>
</evidence>
<evidence type="ECO:0000313" key="4">
    <source>
        <dbReference type="Proteomes" id="UP001055101"/>
    </source>
</evidence>
<evidence type="ECO:0000313" key="3">
    <source>
        <dbReference type="EMBL" id="GJE54914.1"/>
    </source>
</evidence>
<gene>
    <name evidence="3" type="ORF">EKPJFOCH_1400</name>
</gene>
<dbReference type="Pfam" id="PF18557">
    <property type="entry name" value="NepR"/>
    <property type="match status" value="1"/>
</dbReference>
<evidence type="ECO:0000256" key="1">
    <source>
        <dbReference type="SAM" id="MobiDB-lite"/>
    </source>
</evidence>
<protein>
    <recommendedName>
        <fullName evidence="2">Anti-sigma factor NepR domain-containing protein</fullName>
    </recommendedName>
</protein>
<proteinExistence type="predicted"/>
<sequence>MMSDDRRDGEGATPSDRPKSGPDTAGMLTGGIGADDRRRIGRNLRLLYGSVLDQPLPERFTRLIDELAAASKNSEGS</sequence>
<feature type="domain" description="Anti-sigma factor NepR" evidence="2">
    <location>
        <begin position="37"/>
        <end position="70"/>
    </location>
</feature>
<dbReference type="InterPro" id="IPR041649">
    <property type="entry name" value="NepR"/>
</dbReference>
<feature type="compositionally biased region" description="Basic and acidic residues" evidence="1">
    <location>
        <begin position="1"/>
        <end position="20"/>
    </location>
</feature>
<dbReference type="Proteomes" id="UP001055101">
    <property type="component" value="Unassembled WGS sequence"/>
</dbReference>
<organism evidence="3 4">
    <name type="scientific">Methylobacterium thuringiense</name>
    <dbReference type="NCBI Taxonomy" id="1003091"/>
    <lineage>
        <taxon>Bacteria</taxon>
        <taxon>Pseudomonadati</taxon>
        <taxon>Pseudomonadota</taxon>
        <taxon>Alphaproteobacteria</taxon>
        <taxon>Hyphomicrobiales</taxon>
        <taxon>Methylobacteriaceae</taxon>
        <taxon>Methylobacterium</taxon>
    </lineage>
</organism>
<accession>A0ABQ4THQ5</accession>
<name>A0ABQ4THQ5_9HYPH</name>
<keyword evidence="4" id="KW-1185">Reference proteome</keyword>
<reference evidence="3" key="2">
    <citation type="submission" date="2021-08" db="EMBL/GenBank/DDBJ databases">
        <authorList>
            <person name="Tani A."/>
            <person name="Ola A."/>
            <person name="Ogura Y."/>
            <person name="Katsura K."/>
            <person name="Hayashi T."/>
        </authorList>
    </citation>
    <scope>NUCLEOTIDE SEQUENCE</scope>
    <source>
        <strain evidence="3">DSM 23674</strain>
    </source>
</reference>
<comment type="caution">
    <text evidence="3">The sequence shown here is derived from an EMBL/GenBank/DDBJ whole genome shotgun (WGS) entry which is preliminary data.</text>
</comment>
<dbReference type="EMBL" id="BPRA01000006">
    <property type="protein sequence ID" value="GJE54914.1"/>
    <property type="molecule type" value="Genomic_DNA"/>
</dbReference>
<reference evidence="3" key="1">
    <citation type="journal article" date="2021" name="Front. Microbiol.">
        <title>Comprehensive Comparative Genomics and Phenotyping of Methylobacterium Species.</title>
        <authorList>
            <person name="Alessa O."/>
            <person name="Ogura Y."/>
            <person name="Fujitani Y."/>
            <person name="Takami H."/>
            <person name="Hayashi T."/>
            <person name="Sahin N."/>
            <person name="Tani A."/>
        </authorList>
    </citation>
    <scope>NUCLEOTIDE SEQUENCE</scope>
    <source>
        <strain evidence="3">DSM 23674</strain>
    </source>
</reference>
<feature type="region of interest" description="Disordered" evidence="1">
    <location>
        <begin position="1"/>
        <end position="35"/>
    </location>
</feature>
<dbReference type="RefSeq" id="WP_147817793.1">
    <property type="nucleotide sequence ID" value="NZ_BPRA01000006.1"/>
</dbReference>